<keyword evidence="4" id="KW-1185">Reference proteome</keyword>
<evidence type="ECO:0000256" key="1">
    <source>
        <dbReference type="ARBA" id="ARBA00022729"/>
    </source>
</evidence>
<evidence type="ECO:0000313" key="4">
    <source>
        <dbReference type="Proteomes" id="UP001198830"/>
    </source>
</evidence>
<dbReference type="PANTHER" id="PTHR30570">
    <property type="entry name" value="PERIPLASMIC PHOSPHATE BINDING COMPONENT OF PHOSPHATE ABC TRANSPORTER"/>
    <property type="match status" value="1"/>
</dbReference>
<dbReference type="EMBL" id="JAJGNP010000002">
    <property type="protein sequence ID" value="MCC4231640.1"/>
    <property type="molecule type" value="Genomic_DNA"/>
</dbReference>
<evidence type="ECO:0000259" key="2">
    <source>
        <dbReference type="Pfam" id="PF12849"/>
    </source>
</evidence>
<gene>
    <name evidence="3" type="ORF">LL253_02925</name>
</gene>
<evidence type="ECO:0000313" key="3">
    <source>
        <dbReference type="EMBL" id="MCC4231640.1"/>
    </source>
</evidence>
<dbReference type="Gene3D" id="3.40.190.10">
    <property type="entry name" value="Periplasmic binding protein-like II"/>
    <property type="match status" value="2"/>
</dbReference>
<proteinExistence type="predicted"/>
<accession>A0ABS8GZD9</accession>
<keyword evidence="1" id="KW-0732">Signal</keyword>
<feature type="domain" description="PBP" evidence="2">
    <location>
        <begin position="29"/>
        <end position="314"/>
    </location>
</feature>
<dbReference type="SUPFAM" id="SSF53850">
    <property type="entry name" value="Periplasmic binding protein-like II"/>
    <property type="match status" value="1"/>
</dbReference>
<comment type="caution">
    <text evidence="3">The sequence shown here is derived from an EMBL/GenBank/DDBJ whole genome shotgun (WGS) entry which is preliminary data.</text>
</comment>
<sequence>MEIDVKTFALLAAAATGVLSLAACGDQSSGAGGTRDQIRAVGSSTVYPFATAAAELFVQSNPGMKSPIIESTGTGGGMKLFCAGVGAQHPDIEDASRRMKKSEFDQCQANGVKDIIEVQIGVDGLAFAESKEGPGLSLTPKIVYEALAANPYGEDANKAQTWKDVDASLPAIPISVFGPPSTSGTRDSLAELILEVGCRTDPAMAALKEKNEDEYKATCTRIREDGKYVDSGENDNLIVQKLGANPNAVGVFGFSFLEENKNTLKDVPINGIPATYDTVSTGQYPGARPLYIYVKKAHMQAVPGLQAYLNIFASNWGPGGVLARRGMVPAPDDVRKANAETVKSLTVLDGADLK</sequence>
<dbReference type="PROSITE" id="PS51257">
    <property type="entry name" value="PROKAR_LIPOPROTEIN"/>
    <property type="match status" value="1"/>
</dbReference>
<dbReference type="Pfam" id="PF12849">
    <property type="entry name" value="PBP_like_2"/>
    <property type="match status" value="1"/>
</dbReference>
<dbReference type="PANTHER" id="PTHR30570:SF1">
    <property type="entry name" value="PHOSPHATE-BINDING PROTEIN PSTS"/>
    <property type="match status" value="1"/>
</dbReference>
<dbReference type="InterPro" id="IPR024370">
    <property type="entry name" value="PBP_domain"/>
</dbReference>
<dbReference type="Proteomes" id="UP001198830">
    <property type="component" value="Unassembled WGS sequence"/>
</dbReference>
<organism evidence="3 4">
    <name type="scientific">Sphingobium soli</name>
    <dbReference type="NCBI Taxonomy" id="1591116"/>
    <lineage>
        <taxon>Bacteria</taxon>
        <taxon>Pseudomonadati</taxon>
        <taxon>Pseudomonadota</taxon>
        <taxon>Alphaproteobacteria</taxon>
        <taxon>Sphingomonadales</taxon>
        <taxon>Sphingomonadaceae</taxon>
        <taxon>Sphingobium</taxon>
    </lineage>
</organism>
<reference evidence="3 4" key="1">
    <citation type="submission" date="2021-10" db="EMBL/GenBank/DDBJ databases">
        <title>The diversity and Nitrogen Metabolism of Culturable Nitrate-Utilizing Bacteria Within the Oxygen Minimum Zone of the Changjiang (Yangtze River)Estuary.</title>
        <authorList>
            <person name="Zhang D."/>
            <person name="Zheng J."/>
            <person name="Liu S."/>
            <person name="He W."/>
        </authorList>
    </citation>
    <scope>NUCLEOTIDE SEQUENCE [LARGE SCALE GENOMIC DNA]</scope>
    <source>
        <strain evidence="3 4">FXH275-2</strain>
    </source>
</reference>
<dbReference type="InterPro" id="IPR050811">
    <property type="entry name" value="Phosphate_ABC_transporter"/>
</dbReference>
<name>A0ABS8GZD9_9SPHN</name>
<protein>
    <submittedName>
        <fullName evidence="3">Substrate-binding domain-containing protein</fullName>
    </submittedName>
</protein>